<dbReference type="SUPFAM" id="SSF46626">
    <property type="entry name" value="Cytochrome c"/>
    <property type="match status" value="1"/>
</dbReference>
<dbReference type="GO" id="GO:0046872">
    <property type="term" value="F:metal ion binding"/>
    <property type="evidence" value="ECO:0007669"/>
    <property type="project" value="UniProtKB-KW"/>
</dbReference>
<dbReference type="GO" id="GO:0020037">
    <property type="term" value="F:heme binding"/>
    <property type="evidence" value="ECO:0007669"/>
    <property type="project" value="InterPro"/>
</dbReference>
<dbReference type="GO" id="GO:0009055">
    <property type="term" value="F:electron transfer activity"/>
    <property type="evidence" value="ECO:0007669"/>
    <property type="project" value="InterPro"/>
</dbReference>
<dbReference type="PANTHER" id="PTHR35889:SF3">
    <property type="entry name" value="F-BOX DOMAIN-CONTAINING PROTEIN"/>
    <property type="match status" value="1"/>
</dbReference>
<keyword evidence="3 4" id="KW-0408">Iron</keyword>
<dbReference type="PROSITE" id="PS51007">
    <property type="entry name" value="CYTC"/>
    <property type="match status" value="1"/>
</dbReference>
<dbReference type="InterPro" id="IPR011444">
    <property type="entry name" value="DUF1549"/>
</dbReference>
<feature type="signal peptide" evidence="6">
    <location>
        <begin position="1"/>
        <end position="19"/>
    </location>
</feature>
<dbReference type="PANTHER" id="PTHR35889">
    <property type="entry name" value="CYCLOINULO-OLIGOSACCHARIDE FRUCTANOTRANSFERASE-RELATED"/>
    <property type="match status" value="1"/>
</dbReference>
<keyword evidence="1 4" id="KW-0349">Heme</keyword>
<feature type="coiled-coil region" evidence="5">
    <location>
        <begin position="383"/>
        <end position="436"/>
    </location>
</feature>
<proteinExistence type="predicted"/>
<sequence precursor="true">MFRNIVCFILVCSSSSCLAADVPTFESSGVAAILSRRCLSCHNDSERKGDFSLQSAKSLADSGMVISGDPESSHLLSVIQTQDGQAPRMPKAADPLTEKEIEAIKQWIQQGAHWPEAFELKAAQVESFDWWSFQPLERPEIPAVVKSAGSEEWMDHPVDAFILQAQLENGLTHSERASKRTLIRRLTYDLTGLPPTPEEIRAFLAETGDDAYIKLVDRLLDSPAYGEHWARHWLDVVKYADTCGYDKDKLRENAWPYRDYVIRSFNEEKPYSKFVQEQIAGDVLFPGESDGILGLGFIAAGPWDFIGHVEVPEAKLDGKVARNLDRDDMVSNVMNTFCSLTIQCARCHNHKFDPFTQEHYYSLQSIFAAVDRADRRYNTSPEIEQQRQELNAQVQANLEAQKQLKEEIEKDGGVELKRLNREIKSLEQLASPKEKQPQYGYHSQIHPRPTVEDFKESKWVQIDLGQPVEISQLVLHACHDNYAGIGSGFGFPVRYRIEGALRVKDFASDSDSLLLVDETAEDVTNPGLQPVIHSVAKKTVRFIRITATKLSERKNDYMFALAELEAYDTSNKNVALKANVTALDSIEAPVRWAKNNLTDGIWAKSLNSEAEAKLAAATRQRSAILARINTSERQSRKNLLEAEVKDFRKRLAALPTGEMVYAATTNFKPQGNFKPTAGIPRPVHLLHRGDIDQPREVVSPGVVPLKFEEPWELPLSPNHTEGEARAEFAKWVTRRDHPLTWRSIVNRVWHYHFGEGLVASPNDFGRMGQLPSHPELLDWLAVEFRDGGQSFKELHRLIVTSATYQQASTHSLQNSKIDGSNRYLWRMNRRRLTAEELRDSILAISGQLDRTPGGPGDRLFVLQRPEHSPHYEYHLFDPAKAKRHRRSIYRFVVRSQPDPWMTVFDCADSSQSTPKRSETLTALQVLSLMNNDFNLVMAERFAERLEAERESITDQIKLGMFLTTGREATEQEVQLLVAHTRKHGLANSCRLLLNLSELMFVD</sequence>
<evidence type="ECO:0000313" key="9">
    <source>
        <dbReference type="Proteomes" id="UP000315724"/>
    </source>
</evidence>
<dbReference type="InterPro" id="IPR036909">
    <property type="entry name" value="Cyt_c-like_dom_sf"/>
</dbReference>
<evidence type="ECO:0000256" key="3">
    <source>
        <dbReference type="ARBA" id="ARBA00023004"/>
    </source>
</evidence>
<evidence type="ECO:0000259" key="7">
    <source>
        <dbReference type="PROSITE" id="PS51007"/>
    </source>
</evidence>
<keyword evidence="5" id="KW-0175">Coiled coil</keyword>
<dbReference type="InterPro" id="IPR009056">
    <property type="entry name" value="Cyt_c-like_dom"/>
</dbReference>
<protein>
    <submittedName>
        <fullName evidence="8">Planctomycete cytochrome C</fullName>
    </submittedName>
</protein>
<dbReference type="InterPro" id="IPR011429">
    <property type="entry name" value="Cyt_c_Planctomycete-type"/>
</dbReference>
<dbReference type="EMBL" id="CP036267">
    <property type="protein sequence ID" value="QDT34841.1"/>
    <property type="molecule type" value="Genomic_DNA"/>
</dbReference>
<keyword evidence="2 4" id="KW-0479">Metal-binding</keyword>
<keyword evidence="9" id="KW-1185">Reference proteome</keyword>
<evidence type="ECO:0000313" key="8">
    <source>
        <dbReference type="EMBL" id="QDT34841.1"/>
    </source>
</evidence>
<feature type="chain" id="PRO_5021913933" evidence="6">
    <location>
        <begin position="20"/>
        <end position="1002"/>
    </location>
</feature>
<evidence type="ECO:0000256" key="1">
    <source>
        <dbReference type="ARBA" id="ARBA00022617"/>
    </source>
</evidence>
<dbReference type="Pfam" id="PF07583">
    <property type="entry name" value="PSCyt2"/>
    <property type="match status" value="1"/>
</dbReference>
<dbReference type="RefSeq" id="WP_145203424.1">
    <property type="nucleotide sequence ID" value="NZ_CP036267.1"/>
</dbReference>
<dbReference type="Gene3D" id="2.60.120.260">
    <property type="entry name" value="Galactose-binding domain-like"/>
    <property type="match status" value="1"/>
</dbReference>
<evidence type="ECO:0000256" key="6">
    <source>
        <dbReference type="SAM" id="SignalP"/>
    </source>
</evidence>
<dbReference type="Gene3D" id="1.10.760.10">
    <property type="entry name" value="Cytochrome c-like domain"/>
    <property type="match status" value="1"/>
</dbReference>
<dbReference type="Pfam" id="PF07635">
    <property type="entry name" value="PSCyt1"/>
    <property type="match status" value="1"/>
</dbReference>
<dbReference type="PROSITE" id="PS51257">
    <property type="entry name" value="PROKAR_LIPOPROTEIN"/>
    <property type="match status" value="1"/>
</dbReference>
<evidence type="ECO:0000256" key="4">
    <source>
        <dbReference type="PROSITE-ProRule" id="PRU00433"/>
    </source>
</evidence>
<accession>A0A517QT71</accession>
<keyword evidence="6" id="KW-0732">Signal</keyword>
<dbReference type="SUPFAM" id="SSF49785">
    <property type="entry name" value="Galactose-binding domain-like"/>
    <property type="match status" value="1"/>
</dbReference>
<evidence type="ECO:0000256" key="2">
    <source>
        <dbReference type="ARBA" id="ARBA00022723"/>
    </source>
</evidence>
<dbReference type="Pfam" id="PF07587">
    <property type="entry name" value="PSD1"/>
    <property type="match status" value="1"/>
</dbReference>
<dbReference type="InterPro" id="IPR022655">
    <property type="entry name" value="DUF1553"/>
</dbReference>
<dbReference type="InterPro" id="IPR008979">
    <property type="entry name" value="Galactose-bd-like_sf"/>
</dbReference>
<dbReference type="KEGG" id="tpol:Mal48_41140"/>
<dbReference type="Proteomes" id="UP000315724">
    <property type="component" value="Chromosome"/>
</dbReference>
<name>A0A517QT71_9PLAN</name>
<dbReference type="AlphaFoldDB" id="A0A517QT71"/>
<organism evidence="8 9">
    <name type="scientific">Thalassoglobus polymorphus</name>
    <dbReference type="NCBI Taxonomy" id="2527994"/>
    <lineage>
        <taxon>Bacteria</taxon>
        <taxon>Pseudomonadati</taxon>
        <taxon>Planctomycetota</taxon>
        <taxon>Planctomycetia</taxon>
        <taxon>Planctomycetales</taxon>
        <taxon>Planctomycetaceae</taxon>
        <taxon>Thalassoglobus</taxon>
    </lineage>
</organism>
<gene>
    <name evidence="8" type="ORF">Mal48_41140</name>
</gene>
<reference evidence="8 9" key="1">
    <citation type="submission" date="2019-02" db="EMBL/GenBank/DDBJ databases">
        <title>Deep-cultivation of Planctomycetes and their phenomic and genomic characterization uncovers novel biology.</title>
        <authorList>
            <person name="Wiegand S."/>
            <person name="Jogler M."/>
            <person name="Boedeker C."/>
            <person name="Pinto D."/>
            <person name="Vollmers J."/>
            <person name="Rivas-Marin E."/>
            <person name="Kohn T."/>
            <person name="Peeters S.H."/>
            <person name="Heuer A."/>
            <person name="Rast P."/>
            <person name="Oberbeckmann S."/>
            <person name="Bunk B."/>
            <person name="Jeske O."/>
            <person name="Meyerdierks A."/>
            <person name="Storesund J.E."/>
            <person name="Kallscheuer N."/>
            <person name="Luecker S."/>
            <person name="Lage O.M."/>
            <person name="Pohl T."/>
            <person name="Merkel B.J."/>
            <person name="Hornburger P."/>
            <person name="Mueller R.-W."/>
            <person name="Bruemmer F."/>
            <person name="Labrenz M."/>
            <person name="Spormann A.M."/>
            <person name="Op den Camp H."/>
            <person name="Overmann J."/>
            <person name="Amann R."/>
            <person name="Jetten M.S.M."/>
            <person name="Mascher T."/>
            <person name="Medema M.H."/>
            <person name="Devos D.P."/>
            <person name="Kaster A.-K."/>
            <person name="Ovreas L."/>
            <person name="Rohde M."/>
            <person name="Galperin M.Y."/>
            <person name="Jogler C."/>
        </authorList>
    </citation>
    <scope>NUCLEOTIDE SEQUENCE [LARGE SCALE GENOMIC DNA]</scope>
    <source>
        <strain evidence="8 9">Mal48</strain>
    </source>
</reference>
<feature type="domain" description="Cytochrome c" evidence="7">
    <location>
        <begin position="16"/>
        <end position="112"/>
    </location>
</feature>
<dbReference type="OrthoDB" id="127107at2"/>
<evidence type="ECO:0000256" key="5">
    <source>
        <dbReference type="SAM" id="Coils"/>
    </source>
</evidence>